<dbReference type="GO" id="GO:0006281">
    <property type="term" value="P:DNA repair"/>
    <property type="evidence" value="ECO:0007669"/>
    <property type="project" value="UniProtKB-KW"/>
</dbReference>
<dbReference type="PANTHER" id="PTHR47642:SF6">
    <property type="entry name" value="ATP-DEPENDENT DNA HELICASE"/>
    <property type="match status" value="1"/>
</dbReference>
<dbReference type="GO" id="GO:0000723">
    <property type="term" value="P:telomere maintenance"/>
    <property type="evidence" value="ECO:0007669"/>
    <property type="project" value="InterPro"/>
</dbReference>
<dbReference type="GO" id="GO:0043139">
    <property type="term" value="F:5'-3' DNA helicase activity"/>
    <property type="evidence" value="ECO:0007669"/>
    <property type="project" value="UniProtKB-EC"/>
</dbReference>
<dbReference type="EMBL" id="ANIX01000352">
    <property type="protein sequence ID" value="ETP25368.1"/>
    <property type="molecule type" value="Genomic_DNA"/>
</dbReference>
<proteinExistence type="inferred from homology"/>
<keyword evidence="1" id="KW-0233">DNA recombination</keyword>
<comment type="cofactor">
    <cofactor evidence="1">
        <name>Mg(2+)</name>
        <dbReference type="ChEBI" id="CHEBI:18420"/>
    </cofactor>
</comment>
<keyword evidence="1" id="KW-0234">DNA repair</keyword>
<dbReference type="InterPro" id="IPR010285">
    <property type="entry name" value="DNA_helicase_pif1-like_DEAD"/>
</dbReference>
<dbReference type="GO" id="GO:0005524">
    <property type="term" value="F:ATP binding"/>
    <property type="evidence" value="ECO:0007669"/>
    <property type="project" value="UniProtKB-KW"/>
</dbReference>
<protein>
    <recommendedName>
        <fullName evidence="1">ATP-dependent DNA helicase</fullName>
        <ecNumber evidence="1">5.6.2.3</ecNumber>
    </recommendedName>
</protein>
<sequence>LKKLQERYRDVHFVIIDEFSVVSCRMFHWIDQRMREIWPQQRHFPFGGRDIIFTDDAGQLDPVVPYALSTPLEKIQNEVQRKGRELWEEIPYVCMLTDQNRGKSDPEWFNALRRLRSRQPTSADVELLNSRCSSNTPVPDWYTRAKHIAHKNIDVDAANNESLLANDTPIIYINALHHVQQKPETPNSDRDRVVATKLMLCVGAPVTLTVNLEQSAGL</sequence>
<dbReference type="GO" id="GO:0016887">
    <property type="term" value="F:ATP hydrolysis activity"/>
    <property type="evidence" value="ECO:0007669"/>
    <property type="project" value="RHEA"/>
</dbReference>
<accession>W2XSJ5</accession>
<dbReference type="Gene3D" id="3.40.50.300">
    <property type="entry name" value="P-loop containing nucleotide triphosphate hydrolases"/>
    <property type="match status" value="1"/>
</dbReference>
<dbReference type="Pfam" id="PF05970">
    <property type="entry name" value="PIF1"/>
    <property type="match status" value="1"/>
</dbReference>
<dbReference type="Proteomes" id="UP000018958">
    <property type="component" value="Unassembled WGS sequence"/>
</dbReference>
<comment type="catalytic activity">
    <reaction evidence="1">
        <text>ATP + H2O = ADP + phosphate + H(+)</text>
        <dbReference type="Rhea" id="RHEA:13065"/>
        <dbReference type="ChEBI" id="CHEBI:15377"/>
        <dbReference type="ChEBI" id="CHEBI:15378"/>
        <dbReference type="ChEBI" id="CHEBI:30616"/>
        <dbReference type="ChEBI" id="CHEBI:43474"/>
        <dbReference type="ChEBI" id="CHEBI:456216"/>
        <dbReference type="EC" id="5.6.2.3"/>
    </reaction>
</comment>
<evidence type="ECO:0000259" key="2">
    <source>
        <dbReference type="Pfam" id="PF05970"/>
    </source>
</evidence>
<comment type="similarity">
    <text evidence="1">Belongs to the helicase family.</text>
</comment>
<keyword evidence="1" id="KW-0227">DNA damage</keyword>
<feature type="non-terminal residue" evidence="3">
    <location>
        <position position="1"/>
    </location>
</feature>
<dbReference type="InterPro" id="IPR051055">
    <property type="entry name" value="PIF1_helicase"/>
</dbReference>
<keyword evidence="1" id="KW-0067">ATP-binding</keyword>
<gene>
    <name evidence="3" type="ORF">F441_01745</name>
</gene>
<feature type="domain" description="DNA helicase Pif1-like DEAD-box helicase" evidence="2">
    <location>
        <begin position="3"/>
        <end position="103"/>
    </location>
</feature>
<keyword evidence="1" id="KW-0547">Nucleotide-binding</keyword>
<keyword evidence="1" id="KW-0378">Hydrolase</keyword>
<reference evidence="3 4" key="1">
    <citation type="submission" date="2013-11" db="EMBL/GenBank/DDBJ databases">
        <title>The Genome Sequence of Phytophthora parasitica CJ01A1.</title>
        <authorList>
            <consortium name="The Broad Institute Genomics Platform"/>
            <person name="Russ C."/>
            <person name="Tyler B."/>
            <person name="Panabieres F."/>
            <person name="Shan W."/>
            <person name="Tripathy S."/>
            <person name="Grunwald N."/>
            <person name="Machado M."/>
            <person name="Johnson C.S."/>
            <person name="Walker B."/>
            <person name="Young S.K."/>
            <person name="Zeng Q."/>
            <person name="Gargeya S."/>
            <person name="Fitzgerald M."/>
            <person name="Haas B."/>
            <person name="Abouelleil A."/>
            <person name="Allen A.W."/>
            <person name="Alvarado L."/>
            <person name="Arachchi H.M."/>
            <person name="Berlin A.M."/>
            <person name="Chapman S.B."/>
            <person name="Gainer-Dewar J."/>
            <person name="Goldberg J."/>
            <person name="Griggs A."/>
            <person name="Gujja S."/>
            <person name="Hansen M."/>
            <person name="Howarth C."/>
            <person name="Imamovic A."/>
            <person name="Ireland A."/>
            <person name="Larimer J."/>
            <person name="McCowan C."/>
            <person name="Murphy C."/>
            <person name="Pearson M."/>
            <person name="Poon T.W."/>
            <person name="Priest M."/>
            <person name="Roberts A."/>
            <person name="Saif S."/>
            <person name="Shea T."/>
            <person name="Sisk P."/>
            <person name="Sykes S."/>
            <person name="Wortman J."/>
            <person name="Nusbaum C."/>
            <person name="Birren B."/>
        </authorList>
    </citation>
    <scope>NUCLEOTIDE SEQUENCE [LARGE SCALE GENOMIC DNA]</scope>
    <source>
        <strain evidence="3 4">CJ01A1</strain>
    </source>
</reference>
<dbReference type="AlphaFoldDB" id="W2XSJ5"/>
<comment type="caution">
    <text evidence="3">The sequence shown here is derived from an EMBL/GenBank/DDBJ whole genome shotgun (WGS) entry which is preliminary data.</text>
</comment>
<organism evidence="3 4">
    <name type="scientific">Phytophthora nicotianae CJ01A1</name>
    <dbReference type="NCBI Taxonomy" id="1317063"/>
    <lineage>
        <taxon>Eukaryota</taxon>
        <taxon>Sar</taxon>
        <taxon>Stramenopiles</taxon>
        <taxon>Oomycota</taxon>
        <taxon>Peronosporomycetes</taxon>
        <taxon>Peronosporales</taxon>
        <taxon>Peronosporaceae</taxon>
        <taxon>Phytophthora</taxon>
    </lineage>
</organism>
<keyword evidence="1" id="KW-0347">Helicase</keyword>
<feature type="non-terminal residue" evidence="3">
    <location>
        <position position="218"/>
    </location>
</feature>
<evidence type="ECO:0000313" key="4">
    <source>
        <dbReference type="Proteomes" id="UP000018958"/>
    </source>
</evidence>
<dbReference type="EC" id="5.6.2.3" evidence="1"/>
<dbReference type="GO" id="GO:0006310">
    <property type="term" value="P:DNA recombination"/>
    <property type="evidence" value="ECO:0007669"/>
    <property type="project" value="UniProtKB-KW"/>
</dbReference>
<name>W2XSJ5_PHYNI</name>
<dbReference type="OrthoDB" id="120292at2759"/>
<dbReference type="PANTHER" id="PTHR47642">
    <property type="entry name" value="ATP-DEPENDENT DNA HELICASE"/>
    <property type="match status" value="1"/>
</dbReference>
<dbReference type="InterPro" id="IPR027417">
    <property type="entry name" value="P-loop_NTPase"/>
</dbReference>
<evidence type="ECO:0000313" key="3">
    <source>
        <dbReference type="EMBL" id="ETP25368.1"/>
    </source>
</evidence>
<evidence type="ECO:0000256" key="1">
    <source>
        <dbReference type="RuleBase" id="RU363044"/>
    </source>
</evidence>